<dbReference type="KEGG" id="ccam:M5D45_26515"/>
<dbReference type="PANTHER" id="PTHR30203">
    <property type="entry name" value="OUTER MEMBRANE CATION EFFLUX PROTEIN"/>
    <property type="match status" value="1"/>
</dbReference>
<dbReference type="Pfam" id="PF02321">
    <property type="entry name" value="OEP"/>
    <property type="match status" value="2"/>
</dbReference>
<name>A0AAE9I5E9_9BURK</name>
<evidence type="ECO:0000256" key="1">
    <source>
        <dbReference type="ARBA" id="ARBA00007613"/>
    </source>
</evidence>
<keyword evidence="2" id="KW-0812">Transmembrane</keyword>
<reference evidence="3" key="1">
    <citation type="journal article" date="2022" name="Microbiol. Resour. Announc.">
        <title>Genome Sequence of Cupriavidus campinensis Strain G5, a Member of a Bacterial Consortium Capable of Polyethylene Degradation.</title>
        <authorList>
            <person name="Schneider B."/>
            <person name="Pfeiffer F."/>
            <person name="Dyall-Smith M."/>
            <person name="Kunte H.J."/>
        </authorList>
    </citation>
    <scope>NUCLEOTIDE SEQUENCE</scope>
    <source>
        <strain evidence="3">G5</strain>
    </source>
</reference>
<protein>
    <submittedName>
        <fullName evidence="3">TolC family protein</fullName>
    </submittedName>
</protein>
<dbReference type="InterPro" id="IPR003423">
    <property type="entry name" value="OMP_efflux"/>
</dbReference>
<keyword evidence="2" id="KW-1134">Transmembrane beta strand</keyword>
<proteinExistence type="inferred from homology"/>
<keyword evidence="2" id="KW-0472">Membrane</keyword>
<evidence type="ECO:0000313" key="3">
    <source>
        <dbReference type="EMBL" id="URF06646.1"/>
    </source>
</evidence>
<keyword evidence="2" id="KW-0449">Lipoprotein</keyword>
<accession>A0AAE9I5E9</accession>
<dbReference type="Proteomes" id="UP001056132">
    <property type="component" value="Chromosome 2"/>
</dbReference>
<dbReference type="GO" id="GO:0015562">
    <property type="term" value="F:efflux transmembrane transporter activity"/>
    <property type="evidence" value="ECO:0007669"/>
    <property type="project" value="InterPro"/>
</dbReference>
<comment type="subcellular location">
    <subcellularLocation>
        <location evidence="2">Cell membrane</location>
        <topology evidence="2">Lipid-anchor</topology>
    </subcellularLocation>
</comment>
<dbReference type="InterPro" id="IPR010131">
    <property type="entry name" value="MdtP/NodT-like"/>
</dbReference>
<dbReference type="Gene3D" id="2.20.200.10">
    <property type="entry name" value="Outer membrane efflux proteins (OEP)"/>
    <property type="match status" value="1"/>
</dbReference>
<gene>
    <name evidence="3" type="ORF">M5D45_26515</name>
</gene>
<organism evidence="3 4">
    <name type="scientific">Cupriavidus campinensis</name>
    <dbReference type="NCBI Taxonomy" id="151783"/>
    <lineage>
        <taxon>Bacteria</taxon>
        <taxon>Pseudomonadati</taxon>
        <taxon>Pseudomonadota</taxon>
        <taxon>Betaproteobacteria</taxon>
        <taxon>Burkholderiales</taxon>
        <taxon>Burkholderiaceae</taxon>
        <taxon>Cupriavidus</taxon>
    </lineage>
</organism>
<dbReference type="SUPFAM" id="SSF56954">
    <property type="entry name" value="Outer membrane efflux proteins (OEP)"/>
    <property type="match status" value="1"/>
</dbReference>
<evidence type="ECO:0000313" key="4">
    <source>
        <dbReference type="Proteomes" id="UP001056132"/>
    </source>
</evidence>
<dbReference type="Gene3D" id="1.20.1600.10">
    <property type="entry name" value="Outer membrane efflux proteins (OEP)"/>
    <property type="match status" value="1"/>
</dbReference>
<dbReference type="AlphaFoldDB" id="A0AAE9I5E9"/>
<evidence type="ECO:0000256" key="2">
    <source>
        <dbReference type="RuleBase" id="RU362097"/>
    </source>
</evidence>
<sequence length="509" mass="56589">MPIPLRTRHLLWLALCCLHGCARLGPDMAPQREDWTASWRSEAIDAVTEARAQPDLREWWQVFADPALERLMAEADAHNAGLQIAGLRVLEARAQLGIAQSGRFPQVQQVGADVLYTDRRQSGGRNPANSRFWQYSANFDIGWELDFWGRFARAIESADAAYFAAQANRDDVLVLLRAQMAETYYALRTAEARLRIARDNAALQHRSFEITERLFRSGQTDELDLQQARTQYLGTLSTIPEFEGQILRTRNALAVLIGRPPGTLPNLPELAAHEGELPLIGRAVLQDVPANLLLRRPDVRAAEWQIAAQSALIGVALADLYPSLTLIGSIGWSASTLGGTPNNFTLLGGPSLRWNVFDYGRIRNNVRMQDARLQQLIVAYQESVRQAAREADDAASGLIKAFERDVILRDAAISARRSLTLANALYREGYSDFQRVLDAQRALSAQQDTYLVNRGSAVSNLIALYKALGGGWHTDQMLVDAATRTQMQQRTDWGVLLDEPRRIPTGAAP</sequence>
<comment type="similarity">
    <text evidence="1 2">Belongs to the outer membrane factor (OMF) (TC 1.B.17) family.</text>
</comment>
<dbReference type="RefSeq" id="WP_250025525.1">
    <property type="nucleotide sequence ID" value="NZ_CP097331.1"/>
</dbReference>
<dbReference type="PANTHER" id="PTHR30203:SF32">
    <property type="entry name" value="CATION EFFLUX SYSTEM PROTEIN CUSC"/>
    <property type="match status" value="1"/>
</dbReference>
<reference evidence="3" key="2">
    <citation type="submission" date="2022-05" db="EMBL/GenBank/DDBJ databases">
        <authorList>
            <person name="Kunte H.-J."/>
        </authorList>
    </citation>
    <scope>NUCLEOTIDE SEQUENCE</scope>
    <source>
        <strain evidence="3">G5</strain>
    </source>
</reference>
<dbReference type="EMBL" id="CP097331">
    <property type="protein sequence ID" value="URF06646.1"/>
    <property type="molecule type" value="Genomic_DNA"/>
</dbReference>
<keyword evidence="2" id="KW-0564">Palmitate</keyword>
<dbReference type="NCBIfam" id="TIGR01845">
    <property type="entry name" value="outer_NodT"/>
    <property type="match status" value="1"/>
</dbReference>
<dbReference type="GO" id="GO:0005886">
    <property type="term" value="C:plasma membrane"/>
    <property type="evidence" value="ECO:0007669"/>
    <property type="project" value="UniProtKB-SubCell"/>
</dbReference>